<keyword evidence="8" id="KW-1133">Transmembrane helix</keyword>
<feature type="domain" description="Histidine kinase" evidence="9">
    <location>
        <begin position="302"/>
        <end position="389"/>
    </location>
</feature>
<dbReference type="PATRIC" id="fig|1886670.3.peg.1729"/>
<keyword evidence="3 10" id="KW-0808">Transferase</keyword>
<dbReference type="InterPro" id="IPR036890">
    <property type="entry name" value="HATPase_C_sf"/>
</dbReference>
<dbReference type="InterPro" id="IPR011712">
    <property type="entry name" value="Sig_transdc_His_kin_sub3_dim/P"/>
</dbReference>
<dbReference type="InterPro" id="IPR005467">
    <property type="entry name" value="His_kinase_dom"/>
</dbReference>
<name>A0A1E3L569_9BACL</name>
<dbReference type="Proteomes" id="UP000094578">
    <property type="component" value="Unassembled WGS sequence"/>
</dbReference>
<dbReference type="GO" id="GO:0005524">
    <property type="term" value="F:ATP binding"/>
    <property type="evidence" value="ECO:0007669"/>
    <property type="project" value="UniProtKB-KW"/>
</dbReference>
<dbReference type="InterPro" id="IPR003594">
    <property type="entry name" value="HATPase_dom"/>
</dbReference>
<gene>
    <name evidence="10" type="primary">ydfH</name>
    <name evidence="10" type="ORF">PTI45_01698</name>
</gene>
<dbReference type="SMART" id="SM00387">
    <property type="entry name" value="HATPase_c"/>
    <property type="match status" value="1"/>
</dbReference>
<dbReference type="EC" id="2.7.13.3" evidence="2"/>
<organism evidence="10 11">
    <name type="scientific">Paenibacillus nuruki</name>
    <dbReference type="NCBI Taxonomy" id="1886670"/>
    <lineage>
        <taxon>Bacteria</taxon>
        <taxon>Bacillati</taxon>
        <taxon>Bacillota</taxon>
        <taxon>Bacilli</taxon>
        <taxon>Bacillales</taxon>
        <taxon>Paenibacillaceae</taxon>
        <taxon>Paenibacillus</taxon>
    </lineage>
</organism>
<evidence type="ECO:0000256" key="1">
    <source>
        <dbReference type="ARBA" id="ARBA00000085"/>
    </source>
</evidence>
<feature type="transmembrane region" description="Helical" evidence="8">
    <location>
        <begin position="12"/>
        <end position="31"/>
    </location>
</feature>
<keyword evidence="8" id="KW-0472">Membrane</keyword>
<evidence type="ECO:0000313" key="10">
    <source>
        <dbReference type="EMBL" id="ODP28919.1"/>
    </source>
</evidence>
<dbReference type="Pfam" id="PF02518">
    <property type="entry name" value="HATPase_c"/>
    <property type="match status" value="1"/>
</dbReference>
<evidence type="ECO:0000313" key="11">
    <source>
        <dbReference type="Proteomes" id="UP000094578"/>
    </source>
</evidence>
<keyword evidence="8" id="KW-0812">Transmembrane</keyword>
<keyword evidence="4" id="KW-0547">Nucleotide-binding</keyword>
<dbReference type="PANTHER" id="PTHR24421:SF55">
    <property type="entry name" value="SENSOR HISTIDINE KINASE YDFH"/>
    <property type="match status" value="1"/>
</dbReference>
<accession>A0A1E3L569</accession>
<dbReference type="RefSeq" id="WP_175425150.1">
    <property type="nucleotide sequence ID" value="NZ_MDER01000033.1"/>
</dbReference>
<evidence type="ECO:0000256" key="5">
    <source>
        <dbReference type="ARBA" id="ARBA00022777"/>
    </source>
</evidence>
<dbReference type="PROSITE" id="PS50109">
    <property type="entry name" value="HIS_KIN"/>
    <property type="match status" value="1"/>
</dbReference>
<keyword evidence="11" id="KW-1185">Reference proteome</keyword>
<evidence type="ECO:0000256" key="2">
    <source>
        <dbReference type="ARBA" id="ARBA00012438"/>
    </source>
</evidence>
<dbReference type="STRING" id="1886670.PTI45_01698"/>
<keyword evidence="5 10" id="KW-0418">Kinase</keyword>
<evidence type="ECO:0000259" key="9">
    <source>
        <dbReference type="PROSITE" id="PS50109"/>
    </source>
</evidence>
<dbReference type="CDD" id="cd16917">
    <property type="entry name" value="HATPase_UhpB-NarQ-NarX-like"/>
    <property type="match status" value="1"/>
</dbReference>
<dbReference type="GO" id="GO:0016020">
    <property type="term" value="C:membrane"/>
    <property type="evidence" value="ECO:0007669"/>
    <property type="project" value="InterPro"/>
</dbReference>
<feature type="transmembrane region" description="Helical" evidence="8">
    <location>
        <begin position="90"/>
        <end position="107"/>
    </location>
</feature>
<dbReference type="SUPFAM" id="SSF55874">
    <property type="entry name" value="ATPase domain of HSP90 chaperone/DNA topoisomerase II/histidine kinase"/>
    <property type="match status" value="1"/>
</dbReference>
<dbReference type="AlphaFoldDB" id="A0A1E3L569"/>
<evidence type="ECO:0000256" key="4">
    <source>
        <dbReference type="ARBA" id="ARBA00022741"/>
    </source>
</evidence>
<comment type="caution">
    <text evidence="10">The sequence shown here is derived from an EMBL/GenBank/DDBJ whole genome shotgun (WGS) entry which is preliminary data.</text>
</comment>
<dbReference type="PANTHER" id="PTHR24421">
    <property type="entry name" value="NITRATE/NITRITE SENSOR PROTEIN NARX-RELATED"/>
    <property type="match status" value="1"/>
</dbReference>
<feature type="transmembrane region" description="Helical" evidence="8">
    <location>
        <begin position="37"/>
        <end position="55"/>
    </location>
</feature>
<sequence length="389" mass="44613">MQKKYLSEIALELRKPVIVWILMVHIGTTLLETTSHNSVLHIVIASLGILCFMFLNWKVTWFIQRELWVYYVLQSAILLMSVYFMNQGYYLVMIVLYPIIIGQLLYAPYKKITIIISIAAIYIVCIAYMNYLSFVNLLFYISLFTLMNVLVGGIINLTLRQFYAKLRTQHFLKELEIAHHQVEELTVANERQRMARDLHDTLAQGLAGLIMQLEAIDAHLSSNNTKRAHEIVHLSMSGARHTLAEARSAIDDLRLHTALQVNFAESVEKEVDHFLSLTGIPIQSNIVTPIEVSQLIYEHSIHIIRECLTNIIKHAQAHHVELNISYDDHHLVMDIKDDGIGFDMRQIGSFSGHYGLIGMQERIRIVQGTLEITNRIPHGTSVHIEIPLR</sequence>
<dbReference type="Gene3D" id="1.20.5.1930">
    <property type="match status" value="1"/>
</dbReference>
<feature type="transmembrane region" description="Helical" evidence="8">
    <location>
        <begin position="67"/>
        <end position="84"/>
    </location>
</feature>
<evidence type="ECO:0000256" key="8">
    <source>
        <dbReference type="SAM" id="Phobius"/>
    </source>
</evidence>
<dbReference type="Gene3D" id="3.30.565.10">
    <property type="entry name" value="Histidine kinase-like ATPase, C-terminal domain"/>
    <property type="match status" value="1"/>
</dbReference>
<dbReference type="GO" id="GO:0046983">
    <property type="term" value="F:protein dimerization activity"/>
    <property type="evidence" value="ECO:0007669"/>
    <property type="project" value="InterPro"/>
</dbReference>
<keyword evidence="7" id="KW-0902">Two-component regulatory system</keyword>
<proteinExistence type="predicted"/>
<feature type="transmembrane region" description="Helical" evidence="8">
    <location>
        <begin position="114"/>
        <end position="131"/>
    </location>
</feature>
<dbReference type="InterPro" id="IPR050482">
    <property type="entry name" value="Sensor_HK_TwoCompSys"/>
</dbReference>
<dbReference type="GO" id="GO:0000155">
    <property type="term" value="F:phosphorelay sensor kinase activity"/>
    <property type="evidence" value="ECO:0007669"/>
    <property type="project" value="InterPro"/>
</dbReference>
<evidence type="ECO:0000256" key="7">
    <source>
        <dbReference type="ARBA" id="ARBA00023012"/>
    </source>
</evidence>
<comment type="catalytic activity">
    <reaction evidence="1">
        <text>ATP + protein L-histidine = ADP + protein N-phospho-L-histidine.</text>
        <dbReference type="EC" id="2.7.13.3"/>
    </reaction>
</comment>
<dbReference type="EMBL" id="MDER01000033">
    <property type="protein sequence ID" value="ODP28919.1"/>
    <property type="molecule type" value="Genomic_DNA"/>
</dbReference>
<feature type="transmembrane region" description="Helical" evidence="8">
    <location>
        <begin position="137"/>
        <end position="159"/>
    </location>
</feature>
<dbReference type="Pfam" id="PF07730">
    <property type="entry name" value="HisKA_3"/>
    <property type="match status" value="1"/>
</dbReference>
<reference evidence="10 11" key="1">
    <citation type="submission" date="2016-08" db="EMBL/GenBank/DDBJ databases">
        <title>Genome sequencing of Paenibacillus sp. TI45-13ar, isolated from Korean traditional nuruk.</title>
        <authorList>
            <person name="Kim S.-J."/>
        </authorList>
    </citation>
    <scope>NUCLEOTIDE SEQUENCE [LARGE SCALE GENOMIC DNA]</scope>
    <source>
        <strain evidence="10 11">TI45-13ar</strain>
    </source>
</reference>
<protein>
    <recommendedName>
        <fullName evidence="2">histidine kinase</fullName>
        <ecNumber evidence="2">2.7.13.3</ecNumber>
    </recommendedName>
</protein>
<evidence type="ECO:0000256" key="6">
    <source>
        <dbReference type="ARBA" id="ARBA00022840"/>
    </source>
</evidence>
<evidence type="ECO:0000256" key="3">
    <source>
        <dbReference type="ARBA" id="ARBA00022679"/>
    </source>
</evidence>
<keyword evidence="6" id="KW-0067">ATP-binding</keyword>